<name>A0A4Z2HGY0_9TELE</name>
<sequence>MLIGTRNHSVPSHTVTGQDGRTGSPAGRSRPTTNGEALYSERRLKPRGSHASLLFGGGELVVLLRFKWEQQSKQAVISVQPQEVSGRESLRVCEFWHRLRRRGQCPPVAQAPPTGPAHSSGTAAP</sequence>
<accession>A0A4Z2HGY0</accession>
<reference evidence="2 3" key="1">
    <citation type="submission" date="2019-03" db="EMBL/GenBank/DDBJ databases">
        <title>First draft genome of Liparis tanakae, snailfish: a comprehensive survey of snailfish specific genes.</title>
        <authorList>
            <person name="Kim W."/>
            <person name="Song I."/>
            <person name="Jeong J.-H."/>
            <person name="Kim D."/>
            <person name="Kim S."/>
            <person name="Ryu S."/>
            <person name="Song J.Y."/>
            <person name="Lee S.K."/>
        </authorList>
    </citation>
    <scope>NUCLEOTIDE SEQUENCE [LARGE SCALE GENOMIC DNA]</scope>
    <source>
        <tissue evidence="2">Muscle</tissue>
    </source>
</reference>
<evidence type="ECO:0000313" key="2">
    <source>
        <dbReference type="EMBL" id="TNN64986.1"/>
    </source>
</evidence>
<comment type="caution">
    <text evidence="2">The sequence shown here is derived from an EMBL/GenBank/DDBJ whole genome shotgun (WGS) entry which is preliminary data.</text>
</comment>
<gene>
    <name evidence="2" type="ORF">EYF80_024725</name>
</gene>
<dbReference type="Proteomes" id="UP000314294">
    <property type="component" value="Unassembled WGS sequence"/>
</dbReference>
<feature type="region of interest" description="Disordered" evidence="1">
    <location>
        <begin position="103"/>
        <end position="125"/>
    </location>
</feature>
<evidence type="ECO:0000256" key="1">
    <source>
        <dbReference type="SAM" id="MobiDB-lite"/>
    </source>
</evidence>
<organism evidence="2 3">
    <name type="scientific">Liparis tanakae</name>
    <name type="common">Tanaka's snailfish</name>
    <dbReference type="NCBI Taxonomy" id="230148"/>
    <lineage>
        <taxon>Eukaryota</taxon>
        <taxon>Metazoa</taxon>
        <taxon>Chordata</taxon>
        <taxon>Craniata</taxon>
        <taxon>Vertebrata</taxon>
        <taxon>Euteleostomi</taxon>
        <taxon>Actinopterygii</taxon>
        <taxon>Neopterygii</taxon>
        <taxon>Teleostei</taxon>
        <taxon>Neoteleostei</taxon>
        <taxon>Acanthomorphata</taxon>
        <taxon>Eupercaria</taxon>
        <taxon>Perciformes</taxon>
        <taxon>Cottioidei</taxon>
        <taxon>Cottales</taxon>
        <taxon>Liparidae</taxon>
        <taxon>Liparis</taxon>
    </lineage>
</organism>
<dbReference type="AlphaFoldDB" id="A0A4Z2HGY0"/>
<feature type="region of interest" description="Disordered" evidence="1">
    <location>
        <begin position="1"/>
        <end position="43"/>
    </location>
</feature>
<protein>
    <submittedName>
        <fullName evidence="2">Uncharacterized protein</fullName>
    </submittedName>
</protein>
<evidence type="ECO:0000313" key="3">
    <source>
        <dbReference type="Proteomes" id="UP000314294"/>
    </source>
</evidence>
<feature type="compositionally biased region" description="Polar residues" evidence="1">
    <location>
        <begin position="1"/>
        <end position="21"/>
    </location>
</feature>
<proteinExistence type="predicted"/>
<keyword evidence="3" id="KW-1185">Reference proteome</keyword>
<dbReference type="EMBL" id="SRLO01000242">
    <property type="protein sequence ID" value="TNN64986.1"/>
    <property type="molecule type" value="Genomic_DNA"/>
</dbReference>